<dbReference type="EMBL" id="VZIZ01000045">
    <property type="protein sequence ID" value="KAF0567481.1"/>
    <property type="molecule type" value="Genomic_DNA"/>
</dbReference>
<dbReference type="InterPro" id="IPR057271">
    <property type="entry name" value="YagK_YfjJ_C"/>
</dbReference>
<dbReference type="Pfam" id="PF11726">
    <property type="entry name" value="YagK_YfjJ_C"/>
    <property type="match status" value="1"/>
</dbReference>
<comment type="caution">
    <text evidence="2">The sequence shown here is derived from an EMBL/GenBank/DDBJ whole genome shotgun (WGS) entry which is preliminary data.</text>
</comment>
<dbReference type="GeneID" id="303300381"/>
<keyword evidence="3" id="KW-1185">Reference proteome</keyword>
<accession>A0A6N7BWZ2</accession>
<gene>
    <name evidence="2" type="ORF">FQV37_2191</name>
</gene>
<evidence type="ECO:0000313" key="2">
    <source>
        <dbReference type="EMBL" id="KAF0567481.1"/>
    </source>
</evidence>
<dbReference type="RefSeq" id="WP_068034978.1">
    <property type="nucleotide sequence ID" value="NZ_CAJHAL010000047.1"/>
</dbReference>
<evidence type="ECO:0000313" key="3">
    <source>
        <dbReference type="Proteomes" id="UP000471465"/>
    </source>
</evidence>
<reference evidence="2 3" key="1">
    <citation type="submission" date="2019-09" db="EMBL/GenBank/DDBJ databases">
        <title>Draft genome sequence of Psychrobacter nivimaris LAMA 639, in search for biotechnological relevant genes.</title>
        <authorList>
            <person name="Lima A.O.S."/>
            <person name="Staloch B.E.K."/>
            <person name="Freitas R.C."/>
            <person name="Niero H."/>
            <person name="Silva M.A.C."/>
        </authorList>
    </citation>
    <scope>NUCLEOTIDE SEQUENCE [LARGE SCALE GENOMIC DNA]</scope>
    <source>
        <strain evidence="2 3">LAMA 639</strain>
    </source>
</reference>
<sequence>MSYSHLNQPLAAANVHSLVTDILANTICFNEVLNKLNGFYYPFMTHFDSELFYSRPVLSFFSSTQAIVGDTYPENVIWDHDKTQRFIDMLPCYKNDIENERNAFIYQESQNKNKLGCYINNLIRHYSRLLFIRIDLKYAKETSHHVTIEDFNYHMSKFRELIGKAKNCKPKSCFEHLQGNAWAIEQGGEEGGLHCHLLLMYDGSERQNDWYIAKEVGEKWKEVTAGLGEYYSYHDKERKQQYKQHDKLGIGMIHQNNPIEVENALASALYLTKPSKNEQQLKLWLPNMRTFGHGIYRTKKRRGLPE</sequence>
<dbReference type="AlphaFoldDB" id="A0A6N7BWZ2"/>
<protein>
    <recommendedName>
        <fullName evidence="1">YagK/YfjJ C-terminal domain-containing protein</fullName>
    </recommendedName>
</protein>
<evidence type="ECO:0000259" key="1">
    <source>
        <dbReference type="Pfam" id="PF11726"/>
    </source>
</evidence>
<dbReference type="Proteomes" id="UP000471465">
    <property type="component" value="Unassembled WGS sequence"/>
</dbReference>
<proteinExistence type="predicted"/>
<feature type="domain" description="YagK/YfjJ C-terminal" evidence="1">
    <location>
        <begin position="124"/>
        <end position="293"/>
    </location>
</feature>
<name>A0A6N7BWZ2_9GAMM</name>
<organism evidence="2 3">
    <name type="scientific">Psychrobacter nivimaris</name>
    <dbReference type="NCBI Taxonomy" id="281738"/>
    <lineage>
        <taxon>Bacteria</taxon>
        <taxon>Pseudomonadati</taxon>
        <taxon>Pseudomonadota</taxon>
        <taxon>Gammaproteobacteria</taxon>
        <taxon>Moraxellales</taxon>
        <taxon>Moraxellaceae</taxon>
        <taxon>Psychrobacter</taxon>
    </lineage>
</organism>